<feature type="region of interest" description="Disordered" evidence="3">
    <location>
        <begin position="319"/>
        <end position="339"/>
    </location>
</feature>
<reference evidence="5 6" key="2">
    <citation type="journal article" date="2011" name="J. Bacteriol.">
        <title>Complete genome sequence of strain HTCC2503T of Parvularcula bermudensis, the type species of the order "Parvularculales" in the class Alphaproteobacteria.</title>
        <authorList>
            <person name="Oh H.M."/>
            <person name="Kang I."/>
            <person name="Vergin K.L."/>
            <person name="Kang D."/>
            <person name="Rhee K.H."/>
            <person name="Giovannoni S.J."/>
            <person name="Cho J.C."/>
        </authorList>
    </citation>
    <scope>NUCLEOTIDE SEQUENCE [LARGE SCALE GENOMIC DNA]</scope>
    <source>
        <strain evidence="6">ATCC BAA-594 / HTCC2503 / KCTC 12087</strain>
    </source>
</reference>
<dbReference type="SUPFAM" id="SSF53098">
    <property type="entry name" value="Ribonuclease H-like"/>
    <property type="match status" value="1"/>
</dbReference>
<protein>
    <recommendedName>
        <fullName evidence="2">Protein argonaute</fullName>
    </recommendedName>
</protein>
<accession>E0TGY3</accession>
<evidence type="ECO:0000256" key="3">
    <source>
        <dbReference type="SAM" id="MobiDB-lite"/>
    </source>
</evidence>
<dbReference type="Pfam" id="PF02171">
    <property type="entry name" value="Piwi"/>
    <property type="match status" value="1"/>
</dbReference>
<dbReference type="RefSeq" id="WP_013300197.1">
    <property type="nucleotide sequence ID" value="NC_014414.1"/>
</dbReference>
<proteinExistence type="inferred from homology"/>
<evidence type="ECO:0000313" key="5">
    <source>
        <dbReference type="EMBL" id="ADM09223.1"/>
    </source>
</evidence>
<organism evidence="5 6">
    <name type="scientific">Parvularcula bermudensis (strain ATCC BAA-594 / HTCC2503 / KCTC 12087)</name>
    <dbReference type="NCBI Taxonomy" id="314260"/>
    <lineage>
        <taxon>Bacteria</taxon>
        <taxon>Pseudomonadati</taxon>
        <taxon>Pseudomonadota</taxon>
        <taxon>Alphaproteobacteria</taxon>
        <taxon>Parvularculales</taxon>
        <taxon>Parvularculaceae</taxon>
        <taxon>Parvularcula</taxon>
    </lineage>
</organism>
<name>E0TGY3_PARBH</name>
<dbReference type="InterPro" id="IPR003165">
    <property type="entry name" value="Piwi"/>
</dbReference>
<dbReference type="InterPro" id="IPR036397">
    <property type="entry name" value="RNaseH_sf"/>
</dbReference>
<feature type="compositionally biased region" description="Basic and acidic residues" evidence="3">
    <location>
        <begin position="327"/>
        <end position="339"/>
    </location>
</feature>
<evidence type="ECO:0000313" key="6">
    <source>
        <dbReference type="Proteomes" id="UP000001302"/>
    </source>
</evidence>
<dbReference type="AlphaFoldDB" id="E0TGY3"/>
<reference evidence="6" key="1">
    <citation type="submission" date="2010-08" db="EMBL/GenBank/DDBJ databases">
        <title>Genome sequence of Parvularcula bermudensis HTCC2503.</title>
        <authorList>
            <person name="Kang D.-M."/>
            <person name="Oh H.-M."/>
            <person name="Cho J.-C."/>
        </authorList>
    </citation>
    <scope>NUCLEOTIDE SEQUENCE [LARGE SCALE GENOMIC DNA]</scope>
    <source>
        <strain evidence="6">ATCC BAA-594 / HTCC2503 / KCTC 12087</strain>
    </source>
</reference>
<dbReference type="EMBL" id="CP002156">
    <property type="protein sequence ID" value="ADM09223.1"/>
    <property type="molecule type" value="Genomic_DNA"/>
</dbReference>
<gene>
    <name evidence="5" type="ordered locus">PB2503_05757</name>
</gene>
<feature type="domain" description="Piwi" evidence="4">
    <location>
        <begin position="433"/>
        <end position="745"/>
    </location>
</feature>
<dbReference type="KEGG" id="pbr:PB2503_05757"/>
<evidence type="ECO:0000256" key="2">
    <source>
        <dbReference type="ARBA" id="ARBA00035032"/>
    </source>
</evidence>
<dbReference type="eggNOG" id="COG1431">
    <property type="taxonomic scope" value="Bacteria"/>
</dbReference>
<dbReference type="Proteomes" id="UP000001302">
    <property type="component" value="Chromosome"/>
</dbReference>
<comment type="similarity">
    <text evidence="1">Belongs to the argonaute family. Long pAgo subfamily.</text>
</comment>
<dbReference type="CDD" id="cd04659">
    <property type="entry name" value="Piwi_piwi-like_ProArk"/>
    <property type="match status" value="1"/>
</dbReference>
<evidence type="ECO:0000259" key="4">
    <source>
        <dbReference type="PROSITE" id="PS50822"/>
    </source>
</evidence>
<sequence>MAPTSLLLNFLPVSLSGDTRIRVGYRPYNEDVLRELRGEFGESHVFKRDYKENTITEIPVISGAEPLADKSTEEDLAEAWWLWKPLLNAALLRLFSGSREITSDYPVSVLGSPKNNFISHADLPDWVRILPLLEFESRTLFGGKSGAQFGLVCNARTRHQILAPCDHLIERGISPIGRYVQIDQPQGDSRLAPRGFTVGKVSSIDGETLILEDHREGYERVKASDARLTGNRGDFDWCVNALLQGQGQATLSRARDAMSALNQGPGRLKMINQTAEYLRTANLEAVPGVAFEIGEWMSSTDARFPMTETIDRPTLVFHPSGRPNDTWNERGIKDNGPHDQRTFTPKQLNIAVICQGRFEGQVDRFMGKFLDGIPDFQLRNGRKPYDDGFLSRFRLERANVQTFRANSASRAAYEAACEDALKHAADNGFGWDLAIVQIEEDFKALPGPQNPYYATKAMLLRNNVAVQNVRIETMSEPDKSLVYTMNQVSLACYAKLGGRPWLLAAQQSVAHELVIGLGSHTEQKSRFDQSVRYVGITTVFSSDGGYHLSERTGVVLFEDYATELTDTLTRTIERVRREDNWKNTDRVRLVFHAFKQIKDIEAEAIKQAVEALDLENVIFAFVHIAEQHPFLIFDQNQEGLPHWEKDRSKRKGVLGPSRGVHIKLADSESLVVFAGASELKQAAHGMPRACLLKLHRNSTFRDMTYLARQAFDFTAHSWRVMTPEPFPITIKYSDLIAERLAGLKQIETWDDDAVRFRNIGKAPWFL</sequence>
<dbReference type="PROSITE" id="PS50822">
    <property type="entry name" value="PIWI"/>
    <property type="match status" value="1"/>
</dbReference>
<dbReference type="OrthoDB" id="580851at2"/>
<dbReference type="InterPro" id="IPR012337">
    <property type="entry name" value="RNaseH-like_sf"/>
</dbReference>
<dbReference type="Gene3D" id="3.40.50.2300">
    <property type="match status" value="1"/>
</dbReference>
<dbReference type="GO" id="GO:0003676">
    <property type="term" value="F:nucleic acid binding"/>
    <property type="evidence" value="ECO:0007669"/>
    <property type="project" value="InterPro"/>
</dbReference>
<dbReference type="Gene3D" id="3.30.420.10">
    <property type="entry name" value="Ribonuclease H-like superfamily/Ribonuclease H"/>
    <property type="match status" value="1"/>
</dbReference>
<dbReference type="HOGENOM" id="CLU_368286_0_0_5"/>
<keyword evidence="6" id="KW-1185">Reference proteome</keyword>
<dbReference type="SMART" id="SM00950">
    <property type="entry name" value="Piwi"/>
    <property type="match status" value="1"/>
</dbReference>
<dbReference type="STRING" id="314260.PB2503_05757"/>
<evidence type="ECO:0000256" key="1">
    <source>
        <dbReference type="ARBA" id="ARBA00035012"/>
    </source>
</evidence>